<sequence>MIFTSASASGYDENITLIGITAEKGEVIRVGDTITIPMNDHTFEQREIIDMYRDWKKWKKGKDLFFEIKEGEWAECVIHNISAGCIHTINSPYDEEILEHLEDWVCS</sequence>
<comment type="caution">
    <text evidence="1">The sequence shown here is derived from an EMBL/GenBank/DDBJ whole genome shotgun (WGS) entry which is preliminary data.</text>
</comment>
<proteinExistence type="predicted"/>
<dbReference type="RefSeq" id="WP_005335380.1">
    <property type="nucleotide sequence ID" value="NZ_CABJBB010000003.1"/>
</dbReference>
<protein>
    <submittedName>
        <fullName evidence="1">Uncharacterized protein</fullName>
    </submittedName>
</protein>
<evidence type="ECO:0000313" key="2">
    <source>
        <dbReference type="Proteomes" id="UP000260841"/>
    </source>
</evidence>
<accession>A0A3E5EX32</accession>
<evidence type="ECO:0000313" key="1">
    <source>
        <dbReference type="EMBL" id="RGN93363.1"/>
    </source>
</evidence>
<dbReference type="GeneID" id="92863730"/>
<dbReference type="EMBL" id="QSVB01000002">
    <property type="protein sequence ID" value="RGN93363.1"/>
    <property type="molecule type" value="Genomic_DNA"/>
</dbReference>
<reference evidence="1 2" key="1">
    <citation type="submission" date="2018-08" db="EMBL/GenBank/DDBJ databases">
        <title>A genome reference for cultivated species of the human gut microbiota.</title>
        <authorList>
            <person name="Zou Y."/>
            <person name="Xue W."/>
            <person name="Luo G."/>
        </authorList>
    </citation>
    <scope>NUCLEOTIDE SEQUENCE [LARGE SCALE GENOMIC DNA]</scope>
    <source>
        <strain evidence="1 2">OM03-2</strain>
    </source>
</reference>
<organism evidence="1 2">
    <name type="scientific">Dorea formicigenerans</name>
    <dbReference type="NCBI Taxonomy" id="39486"/>
    <lineage>
        <taxon>Bacteria</taxon>
        <taxon>Bacillati</taxon>
        <taxon>Bacillota</taxon>
        <taxon>Clostridia</taxon>
        <taxon>Lachnospirales</taxon>
        <taxon>Lachnospiraceae</taxon>
        <taxon>Dorea</taxon>
    </lineage>
</organism>
<gene>
    <name evidence="1" type="ORF">DXB36_03355</name>
</gene>
<dbReference type="Proteomes" id="UP000260841">
    <property type="component" value="Unassembled WGS sequence"/>
</dbReference>
<name>A0A3E5EX32_9FIRM</name>
<dbReference type="AlphaFoldDB" id="A0A3E5EX32"/>